<feature type="compositionally biased region" description="Polar residues" evidence="1">
    <location>
        <begin position="227"/>
        <end position="236"/>
    </location>
</feature>
<feature type="compositionally biased region" description="Low complexity" evidence="1">
    <location>
        <begin position="262"/>
        <end position="286"/>
    </location>
</feature>
<feature type="region of interest" description="Disordered" evidence="1">
    <location>
        <begin position="121"/>
        <end position="141"/>
    </location>
</feature>
<gene>
    <name evidence="2" type="ORF">SYNPS1DRAFT_26428</name>
</gene>
<reference evidence="3" key="1">
    <citation type="journal article" date="2018" name="Nat. Microbiol.">
        <title>Leveraging single-cell genomics to expand the fungal tree of life.</title>
        <authorList>
            <person name="Ahrendt S.R."/>
            <person name="Quandt C.A."/>
            <person name="Ciobanu D."/>
            <person name="Clum A."/>
            <person name="Salamov A."/>
            <person name="Andreopoulos B."/>
            <person name="Cheng J.F."/>
            <person name="Woyke T."/>
            <person name="Pelin A."/>
            <person name="Henrissat B."/>
            <person name="Reynolds N.K."/>
            <person name="Benny G.L."/>
            <person name="Smith M.E."/>
            <person name="James T.Y."/>
            <person name="Grigoriev I.V."/>
        </authorList>
    </citation>
    <scope>NUCLEOTIDE SEQUENCE [LARGE SCALE GENOMIC DNA]</scope>
    <source>
        <strain evidence="3">Benny S71-1</strain>
    </source>
</reference>
<dbReference type="AlphaFoldDB" id="A0A4P9Z656"/>
<feature type="region of interest" description="Disordered" evidence="1">
    <location>
        <begin position="343"/>
        <end position="387"/>
    </location>
</feature>
<evidence type="ECO:0000313" key="2">
    <source>
        <dbReference type="EMBL" id="RKP27948.1"/>
    </source>
</evidence>
<evidence type="ECO:0000313" key="3">
    <source>
        <dbReference type="Proteomes" id="UP000278143"/>
    </source>
</evidence>
<dbReference type="EMBL" id="KZ989132">
    <property type="protein sequence ID" value="RKP27948.1"/>
    <property type="molecule type" value="Genomic_DNA"/>
</dbReference>
<proteinExistence type="predicted"/>
<feature type="compositionally biased region" description="Acidic residues" evidence="1">
    <location>
        <begin position="252"/>
        <end position="261"/>
    </location>
</feature>
<accession>A0A4P9Z656</accession>
<feature type="compositionally biased region" description="Polar residues" evidence="1">
    <location>
        <begin position="346"/>
        <end position="358"/>
    </location>
</feature>
<name>A0A4P9Z656_9FUNG</name>
<sequence length="601" mass="63285">MAIQHSTEQQEARLASTTTTTAVLSGRRMKRLSSHTPEEPLPRRASSGGGGDAGTTAAISPHRVAGRQASEPRSDAAGQGKKARIMRDAAKAAAVLMGSGRHRSHPGRDGTVMPETVRKPVSAGHVRSHSQDMDRGCSRPRSATVAMDIASKGFARATIASTRSAAVNKAASPPTTASEAWPISTSLSSGRRGASGRSSSGSASRPRAPHPSEPAADPAKSRAHPPSDTTPSQECTPSPPSPPSSEASPPSPEEDEDEEADMSMSSISTATTATTTATTDSAATSIMEAPTPPDGSTTKQRTLSKRPSITDLWISSVVSRRFEPPPPVVSALSCMSPPASLRTRKSLSQLHATAQQGQHIVEQHSAPRATAAPLAPQSQPSSSSSASMIDMPRMASSLIEQARPFRSSLPGSRMLHSLFFTRPSPTAPVPTDAPSAAGYEATSGMSASLPIVRLPRMPSFSNSLEALEAGVFKPSNNDNINKAKEERATTIMDKQQAERRRRLQSPSTTSLISLEESLDAKDALATLHAAVQRQSSEQPLLGYHEAADDHTTLLSSDSAMMGPESDGGVVQMIDFDLDLDDMSGHDDLVDGDIEDDYVMDF</sequence>
<feature type="compositionally biased region" description="Low complexity" evidence="1">
    <location>
        <begin position="371"/>
        <end position="387"/>
    </location>
</feature>
<keyword evidence="3" id="KW-1185">Reference proteome</keyword>
<feature type="region of interest" description="Disordered" evidence="1">
    <location>
        <begin position="487"/>
        <end position="508"/>
    </location>
</feature>
<dbReference type="OrthoDB" id="10614793at2759"/>
<protein>
    <submittedName>
        <fullName evidence="2">Uncharacterized protein</fullName>
    </submittedName>
</protein>
<organism evidence="2 3">
    <name type="scientific">Syncephalis pseudoplumigaleata</name>
    <dbReference type="NCBI Taxonomy" id="1712513"/>
    <lineage>
        <taxon>Eukaryota</taxon>
        <taxon>Fungi</taxon>
        <taxon>Fungi incertae sedis</taxon>
        <taxon>Zoopagomycota</taxon>
        <taxon>Zoopagomycotina</taxon>
        <taxon>Zoopagomycetes</taxon>
        <taxon>Zoopagales</taxon>
        <taxon>Piptocephalidaceae</taxon>
        <taxon>Syncephalis</taxon>
    </lineage>
</organism>
<feature type="compositionally biased region" description="Polar residues" evidence="1">
    <location>
        <begin position="294"/>
        <end position="307"/>
    </location>
</feature>
<evidence type="ECO:0000256" key="1">
    <source>
        <dbReference type="SAM" id="MobiDB-lite"/>
    </source>
</evidence>
<feature type="region of interest" description="Disordered" evidence="1">
    <location>
        <begin position="1"/>
        <end position="86"/>
    </location>
</feature>
<dbReference type="Proteomes" id="UP000278143">
    <property type="component" value="Unassembled WGS sequence"/>
</dbReference>
<feature type="compositionally biased region" description="Low complexity" evidence="1">
    <location>
        <begin position="184"/>
        <end position="206"/>
    </location>
</feature>
<feature type="region of interest" description="Disordered" evidence="1">
    <location>
        <begin position="162"/>
        <end position="307"/>
    </location>
</feature>